<keyword evidence="1" id="KW-0472">Membrane</keyword>
<feature type="transmembrane region" description="Helical" evidence="1">
    <location>
        <begin position="294"/>
        <end position="313"/>
    </location>
</feature>
<sequence>MIILIFLLLTLIAISILIFKLFKSQNITLYKNLLVTAFSTILILNIVTAPKTCLNSALYGGKLFITSVFPSIFPFLVIINIMISFDGINIYSKLLGNIICRPLRLPKNCSVVLIVSILCGYPLGAKYACDLYKKNAIDLHTCHRLINIASNPSPIFVLGAVGASMLKNPNLGFLILLSTYLSCIAMAILIPSKKQNYSIENINTTPTENNNTLGDILKYSVDNALKTAFAIGGFIIFFSVLISIIKNNTLSDIVLKNLSMIFNISQTTLEGFFFGLLEMTNGCNLLSAANINTMYKISIISFLLAFSGLSIISQTYSIIYKSKISLGTYIKRKLVQGILCSIITIILYKINIFNVCKSTFSTNILSTNQNLFTSLLVIQILVLIIPALIYNIRKLFSRIP</sequence>
<proteinExistence type="predicted"/>
<gene>
    <name evidence="3" type="ORF">Z955_01910</name>
</gene>
<name>A0A0A0IL37_CLOBO</name>
<evidence type="ECO:0000313" key="3">
    <source>
        <dbReference type="EMBL" id="KGN01314.1"/>
    </source>
</evidence>
<comment type="caution">
    <text evidence="3">The sequence shown here is derived from an EMBL/GenBank/DDBJ whole genome shotgun (WGS) entry which is preliminary data.</text>
</comment>
<dbReference type="RefSeq" id="WP_039257923.1">
    <property type="nucleotide sequence ID" value="NZ_JDRY01000008.1"/>
</dbReference>
<evidence type="ECO:0000256" key="1">
    <source>
        <dbReference type="SAM" id="Phobius"/>
    </source>
</evidence>
<feature type="transmembrane region" description="Helical" evidence="1">
    <location>
        <begin position="34"/>
        <end position="51"/>
    </location>
</feature>
<dbReference type="InterPro" id="IPR011642">
    <property type="entry name" value="Gate_dom"/>
</dbReference>
<evidence type="ECO:0000259" key="2">
    <source>
        <dbReference type="Pfam" id="PF07670"/>
    </source>
</evidence>
<feature type="transmembrane region" description="Helical" evidence="1">
    <location>
        <begin position="171"/>
        <end position="190"/>
    </location>
</feature>
<dbReference type="NCBIfam" id="TIGR02871">
    <property type="entry name" value="spore_ylbJ"/>
    <property type="match status" value="1"/>
</dbReference>
<feature type="transmembrane region" description="Helical" evidence="1">
    <location>
        <begin position="334"/>
        <end position="351"/>
    </location>
</feature>
<accession>A0A0A0IL37</accession>
<organism evidence="3 4">
    <name type="scientific">Clostridium botulinum C/D str. DC5</name>
    <dbReference type="NCBI Taxonomy" id="1443128"/>
    <lineage>
        <taxon>Bacteria</taxon>
        <taxon>Bacillati</taxon>
        <taxon>Bacillota</taxon>
        <taxon>Clostridia</taxon>
        <taxon>Eubacteriales</taxon>
        <taxon>Clostridiaceae</taxon>
        <taxon>Clostridium</taxon>
    </lineage>
</organism>
<protein>
    <submittedName>
        <fullName evidence="3">Membrane protein</fullName>
    </submittedName>
</protein>
<feature type="transmembrane region" description="Helical" evidence="1">
    <location>
        <begin position="371"/>
        <end position="392"/>
    </location>
</feature>
<dbReference type="EMBL" id="JDRY01000008">
    <property type="protein sequence ID" value="KGN01314.1"/>
    <property type="molecule type" value="Genomic_DNA"/>
</dbReference>
<evidence type="ECO:0000313" key="4">
    <source>
        <dbReference type="Proteomes" id="UP000030014"/>
    </source>
</evidence>
<dbReference type="Proteomes" id="UP000030014">
    <property type="component" value="Unassembled WGS sequence"/>
</dbReference>
<feature type="domain" description="Nucleoside transporter/FeoB GTPase Gate" evidence="2">
    <location>
        <begin position="66"/>
        <end position="188"/>
    </location>
</feature>
<dbReference type="Pfam" id="PF07670">
    <property type="entry name" value="Gate"/>
    <property type="match status" value="1"/>
</dbReference>
<keyword evidence="1" id="KW-0812">Transmembrane</keyword>
<feature type="transmembrane region" description="Helical" evidence="1">
    <location>
        <begin position="63"/>
        <end position="85"/>
    </location>
</feature>
<keyword evidence="1" id="KW-1133">Transmembrane helix</keyword>
<reference evidence="3 4" key="1">
    <citation type="submission" date="2014-01" db="EMBL/GenBank/DDBJ databases">
        <title>Plasmidome dynamics in the species complex Clostridium novyi sensu lato converts strains of independent lineages into distinctly different pathogens.</title>
        <authorList>
            <person name="Skarin H."/>
            <person name="Segerman B."/>
        </authorList>
    </citation>
    <scope>NUCLEOTIDE SEQUENCE [LARGE SCALE GENOMIC DNA]</scope>
    <source>
        <strain evidence="3 4">DC5</strain>
    </source>
</reference>
<feature type="transmembrane region" description="Helical" evidence="1">
    <location>
        <begin position="227"/>
        <end position="245"/>
    </location>
</feature>
<dbReference type="AlphaFoldDB" id="A0A0A0IL37"/>
<dbReference type="InterPro" id="IPR014226">
    <property type="entry name" value="Spore_IM_YlbJ"/>
</dbReference>